<accession>A0ABQ8MRS4</accession>
<sequence length="160" mass="16706">MFAMPSSSSSRLGKLISTRILLRLSFMVSRTSPSVRERLAAPACSSSLEHVGVERLGEGLEQVSSSRGELKSGSSLKGVLVKLRGVCSCRCGVSCGPLGVRMGLKSSTAPFPTGVILQGSRTVGSLLGVDEEGWLLLMGVLKVYSLFGLSALQEGWGSGS</sequence>
<reference evidence="1 2" key="1">
    <citation type="submission" date="2022-01" db="EMBL/GenBank/DDBJ databases">
        <title>A high-quality chromosome-level genome assembly of rohu carp, Labeo rohita.</title>
        <authorList>
            <person name="Arick M.A. II"/>
            <person name="Hsu C.-Y."/>
            <person name="Magbanua Z."/>
            <person name="Pechanova O."/>
            <person name="Grover C."/>
            <person name="Miller E."/>
            <person name="Thrash A."/>
            <person name="Ezzel L."/>
            <person name="Alam S."/>
            <person name="Benzie J."/>
            <person name="Hamilton M."/>
            <person name="Karsi A."/>
            <person name="Lawrence M.L."/>
            <person name="Peterson D.G."/>
        </authorList>
    </citation>
    <scope>NUCLEOTIDE SEQUENCE [LARGE SCALE GENOMIC DNA]</scope>
    <source>
        <strain evidence="2">BAU-BD-2019</strain>
        <tissue evidence="1">Blood</tissue>
    </source>
</reference>
<dbReference type="Proteomes" id="UP000830375">
    <property type="component" value="Unassembled WGS sequence"/>
</dbReference>
<name>A0ABQ8MRS4_LABRO</name>
<keyword evidence="2" id="KW-1185">Reference proteome</keyword>
<evidence type="ECO:0000313" key="1">
    <source>
        <dbReference type="EMBL" id="KAI2665549.1"/>
    </source>
</evidence>
<gene>
    <name evidence="1" type="ORF">H4Q32_021872</name>
</gene>
<proteinExistence type="predicted"/>
<protein>
    <submittedName>
        <fullName evidence="1">DNA (Cytosine-5)-methyltransferase 1</fullName>
    </submittedName>
</protein>
<evidence type="ECO:0000313" key="2">
    <source>
        <dbReference type="Proteomes" id="UP000830375"/>
    </source>
</evidence>
<organism evidence="1 2">
    <name type="scientific">Labeo rohita</name>
    <name type="common">Indian major carp</name>
    <name type="synonym">Cyprinus rohita</name>
    <dbReference type="NCBI Taxonomy" id="84645"/>
    <lineage>
        <taxon>Eukaryota</taxon>
        <taxon>Metazoa</taxon>
        <taxon>Chordata</taxon>
        <taxon>Craniata</taxon>
        <taxon>Vertebrata</taxon>
        <taxon>Euteleostomi</taxon>
        <taxon>Actinopterygii</taxon>
        <taxon>Neopterygii</taxon>
        <taxon>Teleostei</taxon>
        <taxon>Ostariophysi</taxon>
        <taxon>Cypriniformes</taxon>
        <taxon>Cyprinidae</taxon>
        <taxon>Labeoninae</taxon>
        <taxon>Labeonini</taxon>
        <taxon>Labeo</taxon>
    </lineage>
</organism>
<dbReference type="EMBL" id="JACTAM010000004">
    <property type="protein sequence ID" value="KAI2665549.1"/>
    <property type="molecule type" value="Genomic_DNA"/>
</dbReference>
<comment type="caution">
    <text evidence="1">The sequence shown here is derived from an EMBL/GenBank/DDBJ whole genome shotgun (WGS) entry which is preliminary data.</text>
</comment>